<gene>
    <name evidence="1" type="ORF">NE237_033107</name>
</gene>
<sequence>MYGGEDRRVSRQDIQLVQNLIERCLQLYMKPEEVVETLLVEAKIEPGFTELVWQKLEEENKEFFKAYRVRLVVKQQIDIFNKLLEKHVELMHKICSAGVAPIPNSNGSHTTPSVQRTPVCYVSEHTIPPSRMENMHHPIGSITSNTIINDGPLVHHTMYSVDGVSAHTQRTDVSPNMLSTQNSLMGLAQGMNGVLIKQEAGHSNNSAFTVGSDNNVLDMRRTFADASVTSFNSVGSNSQPLNGSILDADTSAFGCLGQIPRIFSLSDLTAGFNQSSDILDSYSRSPFLATNPEDFLESSVTGEYQGENRGRDTISEGLSYEEFAST</sequence>
<dbReference type="EMBL" id="JAMYWD010000001">
    <property type="protein sequence ID" value="KAJ4982270.1"/>
    <property type="molecule type" value="Genomic_DNA"/>
</dbReference>
<comment type="caution">
    <text evidence="1">The sequence shown here is derived from an EMBL/GenBank/DDBJ whole genome shotgun (WGS) entry which is preliminary data.</text>
</comment>
<dbReference type="Pfam" id="PF09713">
    <property type="entry name" value="A_thal_3526"/>
    <property type="match status" value="1"/>
</dbReference>
<dbReference type="InterPro" id="IPR006476">
    <property type="entry name" value="CHP01589_pln"/>
</dbReference>
<dbReference type="NCBIfam" id="TIGR01589">
    <property type="entry name" value="A_thal_3526"/>
    <property type="match status" value="1"/>
</dbReference>
<dbReference type="PANTHER" id="PTHR31871">
    <property type="entry name" value="OS02G0137100 PROTEIN"/>
    <property type="match status" value="1"/>
</dbReference>
<keyword evidence="2" id="KW-1185">Reference proteome</keyword>
<protein>
    <submittedName>
        <fullName evidence="1">Uncharacterized protein</fullName>
    </submittedName>
</protein>
<organism evidence="1 2">
    <name type="scientific">Protea cynaroides</name>
    <dbReference type="NCBI Taxonomy" id="273540"/>
    <lineage>
        <taxon>Eukaryota</taxon>
        <taxon>Viridiplantae</taxon>
        <taxon>Streptophyta</taxon>
        <taxon>Embryophyta</taxon>
        <taxon>Tracheophyta</taxon>
        <taxon>Spermatophyta</taxon>
        <taxon>Magnoliopsida</taxon>
        <taxon>Proteales</taxon>
        <taxon>Proteaceae</taxon>
        <taxon>Protea</taxon>
    </lineage>
</organism>
<evidence type="ECO:0000313" key="1">
    <source>
        <dbReference type="EMBL" id="KAJ4982270.1"/>
    </source>
</evidence>
<dbReference type="PANTHER" id="PTHR31871:SF1">
    <property type="entry name" value="HISTIDINE-TRNA LIGASE"/>
    <property type="match status" value="1"/>
</dbReference>
<dbReference type="OrthoDB" id="1620396at2759"/>
<name>A0A9Q0R3Q8_9MAGN</name>
<dbReference type="Proteomes" id="UP001141806">
    <property type="component" value="Unassembled WGS sequence"/>
</dbReference>
<reference evidence="1" key="1">
    <citation type="journal article" date="2023" name="Plant J.">
        <title>The genome of the king protea, Protea cynaroides.</title>
        <authorList>
            <person name="Chang J."/>
            <person name="Duong T.A."/>
            <person name="Schoeman C."/>
            <person name="Ma X."/>
            <person name="Roodt D."/>
            <person name="Barker N."/>
            <person name="Li Z."/>
            <person name="Van de Peer Y."/>
            <person name="Mizrachi E."/>
        </authorList>
    </citation>
    <scope>NUCLEOTIDE SEQUENCE</scope>
    <source>
        <tissue evidence="1">Young leaves</tissue>
    </source>
</reference>
<evidence type="ECO:0000313" key="2">
    <source>
        <dbReference type="Proteomes" id="UP001141806"/>
    </source>
</evidence>
<proteinExistence type="predicted"/>
<dbReference type="AlphaFoldDB" id="A0A9Q0R3Q8"/>
<accession>A0A9Q0R3Q8</accession>